<dbReference type="SMART" id="SM00155">
    <property type="entry name" value="PLDc"/>
    <property type="match status" value="2"/>
</dbReference>
<evidence type="ECO:0000256" key="13">
    <source>
        <dbReference type="NCBIfam" id="TIGR04265"/>
    </source>
</evidence>
<dbReference type="CDD" id="cd09110">
    <property type="entry name" value="PLDc_CLS_1"/>
    <property type="match status" value="1"/>
</dbReference>
<accession>A0ABW9XLT6</accession>
<evidence type="ECO:0000256" key="2">
    <source>
        <dbReference type="ARBA" id="ARBA00022475"/>
    </source>
</evidence>
<name>A0ABW9XLT6_9BACL</name>
<keyword evidence="6" id="KW-0677">Repeat</keyword>
<keyword evidence="7 12" id="KW-1133">Transmembrane helix</keyword>
<comment type="caution">
    <text evidence="12">Lacks conserved residue(s) required for the propagation of feature annotation.</text>
</comment>
<dbReference type="InterPro" id="IPR027379">
    <property type="entry name" value="CLS_N"/>
</dbReference>
<comment type="similarity">
    <text evidence="12">Belongs to the phospholipase D family. Cardiolipin synthase subfamily.</text>
</comment>
<evidence type="ECO:0000259" key="14">
    <source>
        <dbReference type="PROSITE" id="PS50035"/>
    </source>
</evidence>
<dbReference type="Proteomes" id="UP000665561">
    <property type="component" value="Unassembled WGS sequence"/>
</dbReference>
<feature type="domain" description="PLD phosphodiesterase" evidence="14">
    <location>
        <begin position="212"/>
        <end position="239"/>
    </location>
</feature>
<feature type="active site" evidence="12">
    <location>
        <position position="217"/>
    </location>
</feature>
<evidence type="ECO:0000313" key="16">
    <source>
        <dbReference type="Proteomes" id="UP000665561"/>
    </source>
</evidence>
<keyword evidence="8 12" id="KW-0443">Lipid metabolism</keyword>
<evidence type="ECO:0000256" key="5">
    <source>
        <dbReference type="ARBA" id="ARBA00022692"/>
    </source>
</evidence>
<evidence type="ECO:0000256" key="7">
    <source>
        <dbReference type="ARBA" id="ARBA00022989"/>
    </source>
</evidence>
<dbReference type="InterPro" id="IPR025202">
    <property type="entry name" value="PLD-like_dom"/>
</dbReference>
<comment type="function">
    <text evidence="12">Catalyzes the reversible phosphatidyl group transfer from one phosphatidylglycerol molecule to another to form cardiolipin (CL) (diphosphatidylglycerol) and glycerol.</text>
</comment>
<evidence type="ECO:0000256" key="10">
    <source>
        <dbReference type="ARBA" id="ARBA00023209"/>
    </source>
</evidence>
<keyword evidence="4 12" id="KW-0808">Transferase</keyword>
<keyword evidence="11 12" id="KW-1208">Phospholipid metabolism</keyword>
<keyword evidence="2 12" id="KW-1003">Cell membrane</keyword>
<evidence type="ECO:0000256" key="9">
    <source>
        <dbReference type="ARBA" id="ARBA00023136"/>
    </source>
</evidence>
<dbReference type="EC" id="2.7.8.-" evidence="12 13"/>
<protein>
    <recommendedName>
        <fullName evidence="12 13">Cardiolipin synthase</fullName>
        <shortName evidence="12">CL synthase</shortName>
        <ecNumber evidence="12 13">2.7.8.-</ecNumber>
    </recommendedName>
</protein>
<dbReference type="EMBL" id="JAAAMV010000003">
    <property type="protein sequence ID" value="NBD23584.1"/>
    <property type="molecule type" value="Genomic_DNA"/>
</dbReference>
<dbReference type="RefSeq" id="WP_161742226.1">
    <property type="nucleotide sequence ID" value="NZ_JAAAMV010000003.1"/>
</dbReference>
<organism evidence="15 16">
    <name type="scientific">Paenibacillus glycinis</name>
    <dbReference type="NCBI Taxonomy" id="2697035"/>
    <lineage>
        <taxon>Bacteria</taxon>
        <taxon>Bacillati</taxon>
        <taxon>Bacillota</taxon>
        <taxon>Bacilli</taxon>
        <taxon>Bacillales</taxon>
        <taxon>Paenibacillaceae</taxon>
        <taxon>Paenibacillus</taxon>
    </lineage>
</organism>
<dbReference type="NCBIfam" id="TIGR04265">
    <property type="entry name" value="bac_cardiolipin"/>
    <property type="match status" value="1"/>
</dbReference>
<comment type="catalytic activity">
    <reaction evidence="12">
        <text>2 a 1,2-diacyl-sn-glycero-3-phospho-(1'-sn-glycerol) = a cardiolipin + glycerol</text>
        <dbReference type="Rhea" id="RHEA:31451"/>
        <dbReference type="ChEBI" id="CHEBI:17754"/>
        <dbReference type="ChEBI" id="CHEBI:62237"/>
        <dbReference type="ChEBI" id="CHEBI:64716"/>
    </reaction>
</comment>
<evidence type="ECO:0000256" key="1">
    <source>
        <dbReference type="ARBA" id="ARBA00004651"/>
    </source>
</evidence>
<dbReference type="Pfam" id="PF13091">
    <property type="entry name" value="PLDc_2"/>
    <property type="match status" value="2"/>
</dbReference>
<keyword evidence="3 12" id="KW-0444">Lipid biosynthesis</keyword>
<dbReference type="Pfam" id="PF13396">
    <property type="entry name" value="PLDc_N"/>
    <property type="match status" value="1"/>
</dbReference>
<dbReference type="Gene3D" id="3.30.870.10">
    <property type="entry name" value="Endonuclease Chain A"/>
    <property type="match status" value="2"/>
</dbReference>
<comment type="subcellular location">
    <subcellularLocation>
        <location evidence="1 12">Cell membrane</location>
        <topology evidence="1 12">Multi-pass membrane protein</topology>
    </subcellularLocation>
</comment>
<evidence type="ECO:0000313" key="15">
    <source>
        <dbReference type="EMBL" id="NBD23584.1"/>
    </source>
</evidence>
<evidence type="ECO:0000256" key="6">
    <source>
        <dbReference type="ARBA" id="ARBA00022737"/>
    </source>
</evidence>
<dbReference type="PROSITE" id="PS50035">
    <property type="entry name" value="PLD"/>
    <property type="match status" value="2"/>
</dbReference>
<comment type="caution">
    <text evidence="15">The sequence shown here is derived from an EMBL/GenBank/DDBJ whole genome shotgun (WGS) entry which is preliminary data.</text>
</comment>
<reference evidence="15 16" key="1">
    <citation type="submission" date="2020-01" db="EMBL/GenBank/DDBJ databases">
        <title>Paenibacillus soybeanensis sp. nov. isolated from the nodules of soybean (Glycine max(L.) Merr).</title>
        <authorList>
            <person name="Wang H."/>
        </authorList>
    </citation>
    <scope>NUCLEOTIDE SEQUENCE [LARGE SCALE GENOMIC DNA]</scope>
    <source>
        <strain evidence="15 16">T1</strain>
    </source>
</reference>
<feature type="active site" evidence="12">
    <location>
        <position position="393"/>
    </location>
</feature>
<keyword evidence="9 12" id="KW-0472">Membrane</keyword>
<evidence type="ECO:0000256" key="4">
    <source>
        <dbReference type="ARBA" id="ARBA00022679"/>
    </source>
</evidence>
<feature type="active site" evidence="12">
    <location>
        <position position="219"/>
    </location>
</feature>
<feature type="active site" evidence="12">
    <location>
        <position position="224"/>
    </location>
</feature>
<dbReference type="CDD" id="cd09112">
    <property type="entry name" value="PLDc_CLS_2"/>
    <property type="match status" value="1"/>
</dbReference>
<keyword evidence="16" id="KW-1185">Reference proteome</keyword>
<dbReference type="PANTHER" id="PTHR21248">
    <property type="entry name" value="CARDIOLIPIN SYNTHASE"/>
    <property type="match status" value="1"/>
</dbReference>
<sequence>MIWALAVLIVFIFQIATILVLEFRRPSKTIAWLVILFVLPIIGFVMYYFLAQEYRRRRTMRRRGVVTKETMLQALLRCKLVNRLEDMQGDAFKHQERLYRTLQSMAFSPITSCNETTVLTNGEATYAAILEAVEAARHHVHVEFYTIRDDVVGRKLKEALIRKARAGVEVRVIYDGLGSLELHASYIRELERAGIETRCFLPARLAFFSKRMNFRNHRKIVVVDGLVGFVGGINIGDEYLGGNPKLGFWRDTHLRLRGDSVYFLQEVFMQDWWFTSRKRLTNPAYLPAHDCTGREQVQIVASGPNNKDAAILESVFAAVSVAKSRIYITTPYFIPDPSVLMALRTAAMSGVDVRLIIPYVADTKLVLFASLSYVEEMLSAGVRVYRYHNGFVHAKVMIVDELLASVGTANMDMRSFFSNFEINALLFDPQAIKRLEHDFVRDLASCEEVNRSHFQKRSAWQKAGEIAARMLSPLL</sequence>
<feature type="domain" description="PLD phosphodiesterase" evidence="14">
    <location>
        <begin position="388"/>
        <end position="415"/>
    </location>
</feature>
<dbReference type="InterPro" id="IPR022924">
    <property type="entry name" value="Cardiolipin_synthase"/>
</dbReference>
<feature type="active site" evidence="12">
    <location>
        <position position="400"/>
    </location>
</feature>
<dbReference type="InterPro" id="IPR001736">
    <property type="entry name" value="PLipase_D/transphosphatidylase"/>
</dbReference>
<dbReference type="PANTHER" id="PTHR21248:SF20">
    <property type="entry name" value="CARDIOLIPIN SYNTHASE YWIE-RELATED"/>
    <property type="match status" value="1"/>
</dbReference>
<evidence type="ECO:0000256" key="11">
    <source>
        <dbReference type="ARBA" id="ARBA00023264"/>
    </source>
</evidence>
<proteinExistence type="inferred from homology"/>
<gene>
    <name evidence="15" type="primary">cls</name>
    <name evidence="15" type="ORF">GT019_06840</name>
</gene>
<dbReference type="SUPFAM" id="SSF56024">
    <property type="entry name" value="Phospholipase D/nuclease"/>
    <property type="match status" value="2"/>
</dbReference>
<keyword evidence="5 12" id="KW-0812">Transmembrane</keyword>
<keyword evidence="10 12" id="KW-0594">Phospholipid biosynthesis</keyword>
<evidence type="ECO:0000256" key="12">
    <source>
        <dbReference type="HAMAP-Rule" id="MF_01916"/>
    </source>
</evidence>
<feature type="active site" evidence="12">
    <location>
        <position position="395"/>
    </location>
</feature>
<evidence type="ECO:0000256" key="8">
    <source>
        <dbReference type="ARBA" id="ARBA00023098"/>
    </source>
</evidence>
<dbReference type="HAMAP" id="MF_01916">
    <property type="entry name" value="Cardiolipin_synth_Cls"/>
    <property type="match status" value="1"/>
</dbReference>
<feature type="transmembrane region" description="Helical" evidence="12">
    <location>
        <begin position="30"/>
        <end position="51"/>
    </location>
</feature>
<evidence type="ECO:0000256" key="3">
    <source>
        <dbReference type="ARBA" id="ARBA00022516"/>
    </source>
</evidence>
<dbReference type="InterPro" id="IPR030874">
    <property type="entry name" value="Cardiolipin_synth_Firmi"/>
</dbReference>